<protein>
    <submittedName>
        <fullName evidence="1">Redoxin family protein</fullName>
    </submittedName>
</protein>
<dbReference type="InterPro" id="IPR036249">
    <property type="entry name" value="Thioredoxin-like_sf"/>
</dbReference>
<dbReference type="Proteomes" id="UP000468990">
    <property type="component" value="Unassembled WGS sequence"/>
</dbReference>
<name>A0ABW9QAL6_9FLAO</name>
<reference evidence="1 2" key="1">
    <citation type="submission" date="2019-11" db="EMBL/GenBank/DDBJ databases">
        <title>Flavobacterium resistens genome.</title>
        <authorList>
            <person name="Wilson V.M."/>
            <person name="Newman J.D."/>
        </authorList>
    </citation>
    <scope>NUCLEOTIDE SEQUENCE [LARGE SCALE GENOMIC DNA]</scope>
    <source>
        <strain evidence="1 2">DSM 19382</strain>
    </source>
</reference>
<keyword evidence="2" id="KW-1185">Reference proteome</keyword>
<sequence length="198" mass="23581">MRMRRSLNLFIHKSLIVLLFFCFSCMKKDENLNKINAIKLLAENTIGKKIFLPKKIIIYKPFGSYLKDSINISKSELKVYAYINASCSTCLNNIKLWDKFALEIKDYGVPVILILQSYDEFELFKYLCEKREIKKFPYPFFFDQENSFVKNNKFMIENETFRSVLTDKENNIIMVGNPFISEGMKKLYIKEIKRRRKL</sequence>
<proteinExistence type="predicted"/>
<dbReference type="Gene3D" id="3.40.30.10">
    <property type="entry name" value="Glutaredoxin"/>
    <property type="match status" value="1"/>
</dbReference>
<evidence type="ECO:0000313" key="2">
    <source>
        <dbReference type="Proteomes" id="UP000468990"/>
    </source>
</evidence>
<gene>
    <name evidence="1" type="ORF">GJU42_19015</name>
</gene>
<accession>A0ABW9QAL6</accession>
<dbReference type="EMBL" id="WKKG01000011">
    <property type="protein sequence ID" value="MRX70068.1"/>
    <property type="molecule type" value="Genomic_DNA"/>
</dbReference>
<evidence type="ECO:0000313" key="1">
    <source>
        <dbReference type="EMBL" id="MRX70068.1"/>
    </source>
</evidence>
<organism evidence="1 2">
    <name type="scientific">Flavobacterium resistens</name>
    <dbReference type="NCBI Taxonomy" id="443612"/>
    <lineage>
        <taxon>Bacteria</taxon>
        <taxon>Pseudomonadati</taxon>
        <taxon>Bacteroidota</taxon>
        <taxon>Flavobacteriia</taxon>
        <taxon>Flavobacteriales</taxon>
        <taxon>Flavobacteriaceae</taxon>
        <taxon>Flavobacterium</taxon>
    </lineage>
</organism>
<comment type="caution">
    <text evidence="1">The sequence shown here is derived from an EMBL/GenBank/DDBJ whole genome shotgun (WGS) entry which is preliminary data.</text>
</comment>
<dbReference type="SUPFAM" id="SSF52833">
    <property type="entry name" value="Thioredoxin-like"/>
    <property type="match status" value="1"/>
</dbReference>